<reference evidence="1 2" key="1">
    <citation type="submission" date="2018-06" db="EMBL/GenBank/DDBJ databases">
        <title>Combined omics and stable isotope probing to characterize newly discovered Mariana Back-Arc vent microbial communities.</title>
        <authorList>
            <person name="Trembath-Reichert E."/>
            <person name="Huber J.A."/>
        </authorList>
    </citation>
    <scope>NUCLEOTIDE SEQUENCE [LARGE SCALE GENOMIC DNA]</scope>
    <source>
        <strain evidence="1">MAG 63_1</strain>
    </source>
</reference>
<evidence type="ECO:0000313" key="2">
    <source>
        <dbReference type="Proteomes" id="UP000286801"/>
    </source>
</evidence>
<dbReference type="EMBL" id="QNZL01000035">
    <property type="protein sequence ID" value="RTZ81362.1"/>
    <property type="molecule type" value="Genomic_DNA"/>
</dbReference>
<protein>
    <submittedName>
        <fullName evidence="1">DNA alkylation repair protein</fullName>
    </submittedName>
</protein>
<dbReference type="AlphaFoldDB" id="A0A432GC95"/>
<accession>A0A432GC95</accession>
<comment type="caution">
    <text evidence="1">The sequence shown here is derived from an EMBL/GenBank/DDBJ whole genome shotgun (WGS) entry which is preliminary data.</text>
</comment>
<evidence type="ECO:0000313" key="1">
    <source>
        <dbReference type="EMBL" id="RTZ81362.1"/>
    </source>
</evidence>
<dbReference type="Gene3D" id="1.25.10.90">
    <property type="match status" value="1"/>
</dbReference>
<dbReference type="CDD" id="cd06561">
    <property type="entry name" value="AlkD_like"/>
    <property type="match status" value="1"/>
</dbReference>
<dbReference type="InterPro" id="IPR016024">
    <property type="entry name" value="ARM-type_fold"/>
</dbReference>
<dbReference type="InterPro" id="IPR014825">
    <property type="entry name" value="DNA_alkylation"/>
</dbReference>
<dbReference type="SUPFAM" id="SSF48371">
    <property type="entry name" value="ARM repeat"/>
    <property type="match status" value="1"/>
</dbReference>
<gene>
    <name evidence="1" type="ORF">DSY97_01195</name>
</gene>
<dbReference type="PANTHER" id="PTHR34070:SF1">
    <property type="entry name" value="DNA ALKYLATION REPAIR PROTEIN"/>
    <property type="match status" value="1"/>
</dbReference>
<organism evidence="1 2">
    <name type="scientific">SAR324 cluster bacterium</name>
    <dbReference type="NCBI Taxonomy" id="2024889"/>
    <lineage>
        <taxon>Bacteria</taxon>
        <taxon>Deltaproteobacteria</taxon>
        <taxon>SAR324 cluster</taxon>
    </lineage>
</organism>
<sequence length="234" mass="27870">MNQKIIHNDLMLLANKEIAEHSQRFFKTGKGEYGESDIFLGIRVPVLRKLVNKYRGISLEEVSKLLHSKFHEERLLAVLMLVQLFKTGGDEEQKQIYGLYLENIKFINNWDLVDISAGNIVGAYLYEKDRVPLYRFVISQNLWERRISIISTFHFIRNYDFDDTLKIAEILLNDKEDLIHKAVGWMLREVGKRELEIEEEFLQEHYQEMPRTMLRYAIERITEARRKMYLKGQI</sequence>
<name>A0A432GC95_9DELT</name>
<dbReference type="Pfam" id="PF08713">
    <property type="entry name" value="DNA_alkylation"/>
    <property type="match status" value="1"/>
</dbReference>
<dbReference type="Proteomes" id="UP000286801">
    <property type="component" value="Unassembled WGS sequence"/>
</dbReference>
<proteinExistence type="predicted"/>
<dbReference type="PANTHER" id="PTHR34070">
    <property type="entry name" value="ARMADILLO-TYPE FOLD"/>
    <property type="match status" value="1"/>
</dbReference>